<keyword evidence="1" id="KW-0472">Membrane</keyword>
<reference evidence="2 3" key="1">
    <citation type="submission" date="2019-03" db="EMBL/GenBank/DDBJ databases">
        <title>Genomic Encyclopedia of Type Strains, Phase IV (KMG-IV): sequencing the most valuable type-strain genomes for metagenomic binning, comparative biology and taxonomic classification.</title>
        <authorList>
            <person name="Goeker M."/>
        </authorList>
    </citation>
    <scope>NUCLEOTIDE SEQUENCE [LARGE SCALE GENOMIC DNA]</scope>
    <source>
        <strain evidence="2 3">DSM 24629</strain>
    </source>
</reference>
<evidence type="ECO:0000313" key="3">
    <source>
        <dbReference type="Proteomes" id="UP000294902"/>
    </source>
</evidence>
<comment type="caution">
    <text evidence="2">The sequence shown here is derived from an EMBL/GenBank/DDBJ whole genome shotgun (WGS) entry which is preliminary data.</text>
</comment>
<feature type="transmembrane region" description="Helical" evidence="1">
    <location>
        <begin position="229"/>
        <end position="248"/>
    </location>
</feature>
<dbReference type="Proteomes" id="UP000294902">
    <property type="component" value="Unassembled WGS sequence"/>
</dbReference>
<keyword evidence="1" id="KW-1133">Transmembrane helix</keyword>
<feature type="transmembrane region" description="Helical" evidence="1">
    <location>
        <begin position="99"/>
        <end position="128"/>
    </location>
</feature>
<evidence type="ECO:0008006" key="4">
    <source>
        <dbReference type="Google" id="ProtNLM"/>
    </source>
</evidence>
<keyword evidence="3" id="KW-1185">Reference proteome</keyword>
<gene>
    <name evidence="2" type="ORF">EDC18_10978</name>
</gene>
<sequence length="260" mass="30249">MKKLYYLFEHEFNYIYKYVLLLCVFSTGLQLFFIGYSKRGRHNYVPFEELFMGSGAVMIAIISFAFMCYICILSFISNFNESKSIYTLMALPQDRKNIFIAKISAWLTGFLSLIATQVIIGILGYALFAPTFPERIYEGSRVVDVINLKASNGLFLSFVRSDFYRLVFPLSFQSLLSSFAILMSIVFAMYYILINTRGVYKTQKFAVVIVQLIIIIIVLRYRIQLPMSYHNLYLSSTFLLLITGYYIWDSIRVLRKTTFI</sequence>
<feature type="transmembrane region" description="Helical" evidence="1">
    <location>
        <begin position="205"/>
        <end position="223"/>
    </location>
</feature>
<dbReference type="OrthoDB" id="2082519at2"/>
<accession>A0A4R3MGM0</accession>
<feature type="transmembrane region" description="Helical" evidence="1">
    <location>
        <begin position="56"/>
        <end position="79"/>
    </location>
</feature>
<feature type="transmembrane region" description="Helical" evidence="1">
    <location>
        <begin position="170"/>
        <end position="193"/>
    </location>
</feature>
<evidence type="ECO:0000256" key="1">
    <source>
        <dbReference type="SAM" id="Phobius"/>
    </source>
</evidence>
<protein>
    <recommendedName>
        <fullName evidence="4">ABC-2 family transporter</fullName>
    </recommendedName>
</protein>
<feature type="transmembrane region" description="Helical" evidence="1">
    <location>
        <begin position="12"/>
        <end position="36"/>
    </location>
</feature>
<dbReference type="AlphaFoldDB" id="A0A4R3MGM0"/>
<organism evidence="2 3">
    <name type="scientific">Natranaerovirga pectinivora</name>
    <dbReference type="NCBI Taxonomy" id="682400"/>
    <lineage>
        <taxon>Bacteria</taxon>
        <taxon>Bacillati</taxon>
        <taxon>Bacillota</taxon>
        <taxon>Clostridia</taxon>
        <taxon>Lachnospirales</taxon>
        <taxon>Natranaerovirgaceae</taxon>
        <taxon>Natranaerovirga</taxon>
    </lineage>
</organism>
<dbReference type="EMBL" id="SMAL01000009">
    <property type="protein sequence ID" value="TCT13115.1"/>
    <property type="molecule type" value="Genomic_DNA"/>
</dbReference>
<evidence type="ECO:0000313" key="2">
    <source>
        <dbReference type="EMBL" id="TCT13115.1"/>
    </source>
</evidence>
<dbReference type="RefSeq" id="WP_132253437.1">
    <property type="nucleotide sequence ID" value="NZ_SMAL01000009.1"/>
</dbReference>
<proteinExistence type="predicted"/>
<keyword evidence="1" id="KW-0812">Transmembrane</keyword>
<name>A0A4R3MGM0_9FIRM</name>